<dbReference type="OrthoDB" id="6108017at2759"/>
<evidence type="ECO:0000313" key="6">
    <source>
        <dbReference type="EMBL" id="VDO16604.1"/>
    </source>
</evidence>
<dbReference type="InterPro" id="IPR027417">
    <property type="entry name" value="P-loop_NTPase"/>
</dbReference>
<evidence type="ECO:0000256" key="3">
    <source>
        <dbReference type="ARBA" id="ARBA00023203"/>
    </source>
</evidence>
<dbReference type="SUPFAM" id="SSF52540">
    <property type="entry name" value="P-loop containing nucleoside triphosphate hydrolases"/>
    <property type="match status" value="1"/>
</dbReference>
<dbReference type="Gene3D" id="1.20.120.720">
    <property type="entry name" value="Myosin VI head, motor domain, U50 subdomain"/>
    <property type="match status" value="1"/>
</dbReference>
<dbReference type="STRING" id="6290.A0A0N4VZM9"/>
<dbReference type="InterPro" id="IPR001609">
    <property type="entry name" value="Myosin_head_motor_dom-like"/>
</dbReference>
<dbReference type="SMART" id="SM00242">
    <property type="entry name" value="MYSc"/>
    <property type="match status" value="1"/>
</dbReference>
<dbReference type="GO" id="GO:0005902">
    <property type="term" value="C:microvillus"/>
    <property type="evidence" value="ECO:0007669"/>
    <property type="project" value="TreeGrafter"/>
</dbReference>
<protein>
    <submittedName>
        <fullName evidence="8">Myosin motor domain-containing protein</fullName>
    </submittedName>
</protein>
<sequence length="226" mass="26217">FQAIYDRLFTWVVQKINESITVEQTSRYNKGTVIGVLDIYGFEIFGTNSFEQLCINYCNEKLQQLFIELVLKQEQEEYEREGIQWSKIDYFNNKIICDLVELPRTGILSVLDDACASVGNVTDQVGLLSRTKSSIREKSPKEKILFPISFASTTRILVTFPLSELDKNLQSHKHYTSRGLKQSEKSIKHDEFRVTHYAGDVTYSVNGFMDKNRDTLFQDLKRLLFN</sequence>
<dbReference type="PRINTS" id="PR00193">
    <property type="entry name" value="MYOSINHEAVY"/>
</dbReference>
<name>A0A0N4VZM9_HAEPC</name>
<dbReference type="GO" id="GO:0016459">
    <property type="term" value="C:myosin complex"/>
    <property type="evidence" value="ECO:0007669"/>
    <property type="project" value="UniProtKB-KW"/>
</dbReference>
<gene>
    <name evidence="6" type="ORF">HPLM_LOCUS2747</name>
</gene>
<accession>A0A0N4VZM9</accession>
<dbReference type="AlphaFoldDB" id="A0A0N4VZM9"/>
<keyword evidence="3 4" id="KW-0009">Actin-binding</keyword>
<keyword evidence="4" id="KW-0505">Motor protein</keyword>
<dbReference type="WBParaSite" id="HPLM_0000275101-mRNA-1">
    <property type="protein sequence ID" value="HPLM_0000275101-mRNA-1"/>
    <property type="gene ID" value="HPLM_0000275101"/>
</dbReference>
<dbReference type="Pfam" id="PF00063">
    <property type="entry name" value="Myosin_head"/>
    <property type="match status" value="2"/>
</dbReference>
<dbReference type="EMBL" id="UZAF01006526">
    <property type="protein sequence ID" value="VDO16604.1"/>
    <property type="molecule type" value="Genomic_DNA"/>
</dbReference>
<dbReference type="GO" id="GO:0006897">
    <property type="term" value="P:endocytosis"/>
    <property type="evidence" value="ECO:0007669"/>
    <property type="project" value="TreeGrafter"/>
</dbReference>
<evidence type="ECO:0000313" key="8">
    <source>
        <dbReference type="WBParaSite" id="HPLM_0000275101-mRNA-1"/>
    </source>
</evidence>
<evidence type="ECO:0000259" key="5">
    <source>
        <dbReference type="PROSITE" id="PS51456"/>
    </source>
</evidence>
<dbReference type="Proteomes" id="UP000268014">
    <property type="component" value="Unassembled WGS sequence"/>
</dbReference>
<keyword evidence="4" id="KW-0518">Myosin</keyword>
<dbReference type="GO" id="GO:0005886">
    <property type="term" value="C:plasma membrane"/>
    <property type="evidence" value="ECO:0007669"/>
    <property type="project" value="TreeGrafter"/>
</dbReference>
<evidence type="ECO:0000256" key="1">
    <source>
        <dbReference type="ARBA" id="ARBA00022741"/>
    </source>
</evidence>
<organism evidence="8">
    <name type="scientific">Haemonchus placei</name>
    <name type="common">Barber's pole worm</name>
    <dbReference type="NCBI Taxonomy" id="6290"/>
    <lineage>
        <taxon>Eukaryota</taxon>
        <taxon>Metazoa</taxon>
        <taxon>Ecdysozoa</taxon>
        <taxon>Nematoda</taxon>
        <taxon>Chromadorea</taxon>
        <taxon>Rhabditida</taxon>
        <taxon>Rhabditina</taxon>
        <taxon>Rhabditomorpha</taxon>
        <taxon>Strongyloidea</taxon>
        <taxon>Trichostrongylidae</taxon>
        <taxon>Haemonchus</taxon>
    </lineage>
</organism>
<dbReference type="PANTHER" id="PTHR13140">
    <property type="entry name" value="MYOSIN"/>
    <property type="match status" value="1"/>
</dbReference>
<dbReference type="OMA" id="DKWGFIS"/>
<comment type="similarity">
    <text evidence="4">Belongs to the TRAFAC class myosin-kinesin ATPase superfamily. Myosin family.</text>
</comment>
<reference evidence="8" key="1">
    <citation type="submission" date="2017-02" db="UniProtKB">
        <authorList>
            <consortium name="WormBaseParasite"/>
        </authorList>
    </citation>
    <scope>IDENTIFICATION</scope>
</reference>
<dbReference type="Gene3D" id="1.20.58.530">
    <property type="match status" value="1"/>
</dbReference>
<dbReference type="GO" id="GO:0030048">
    <property type="term" value="P:actin filament-based movement"/>
    <property type="evidence" value="ECO:0007669"/>
    <property type="project" value="TreeGrafter"/>
</dbReference>
<feature type="domain" description="Myosin motor" evidence="5">
    <location>
        <begin position="1"/>
        <end position="226"/>
    </location>
</feature>
<evidence type="ECO:0000256" key="4">
    <source>
        <dbReference type="PROSITE-ProRule" id="PRU00782"/>
    </source>
</evidence>
<evidence type="ECO:0000256" key="2">
    <source>
        <dbReference type="ARBA" id="ARBA00022840"/>
    </source>
</evidence>
<dbReference type="PANTHER" id="PTHR13140:SF713">
    <property type="entry name" value="UNCONVENTIONAL MYOSIN ID"/>
    <property type="match status" value="1"/>
</dbReference>
<dbReference type="GO" id="GO:0007015">
    <property type="term" value="P:actin filament organization"/>
    <property type="evidence" value="ECO:0007669"/>
    <property type="project" value="TreeGrafter"/>
</dbReference>
<dbReference type="PROSITE" id="PS51456">
    <property type="entry name" value="MYOSIN_MOTOR"/>
    <property type="match status" value="1"/>
</dbReference>
<keyword evidence="7" id="KW-1185">Reference proteome</keyword>
<dbReference type="GO" id="GO:0005524">
    <property type="term" value="F:ATP binding"/>
    <property type="evidence" value="ECO:0007669"/>
    <property type="project" value="UniProtKB-KW"/>
</dbReference>
<dbReference type="GO" id="GO:0000146">
    <property type="term" value="F:microfilament motor activity"/>
    <property type="evidence" value="ECO:0007669"/>
    <property type="project" value="TreeGrafter"/>
</dbReference>
<dbReference type="GO" id="GO:0051015">
    <property type="term" value="F:actin filament binding"/>
    <property type="evidence" value="ECO:0007669"/>
    <property type="project" value="TreeGrafter"/>
</dbReference>
<proteinExistence type="inferred from homology"/>
<comment type="caution">
    <text evidence="4">Lacks conserved residue(s) required for the propagation of feature annotation.</text>
</comment>
<reference evidence="6 7" key="2">
    <citation type="submission" date="2018-11" db="EMBL/GenBank/DDBJ databases">
        <authorList>
            <consortium name="Pathogen Informatics"/>
        </authorList>
    </citation>
    <scope>NUCLEOTIDE SEQUENCE [LARGE SCALE GENOMIC DNA]</scope>
    <source>
        <strain evidence="6 7">MHpl1</strain>
    </source>
</reference>
<keyword evidence="2" id="KW-0067">ATP-binding</keyword>
<evidence type="ECO:0000313" key="7">
    <source>
        <dbReference type="Proteomes" id="UP000268014"/>
    </source>
</evidence>
<dbReference type="GO" id="GO:0005737">
    <property type="term" value="C:cytoplasm"/>
    <property type="evidence" value="ECO:0007669"/>
    <property type="project" value="TreeGrafter"/>
</dbReference>
<keyword evidence="1" id="KW-0547">Nucleotide-binding</keyword>